<evidence type="ECO:0000313" key="8">
    <source>
        <dbReference type="EMBL" id="MFD0737812.1"/>
    </source>
</evidence>
<dbReference type="PRINTS" id="PR01023">
    <property type="entry name" value="NAFLGMOTY"/>
</dbReference>
<evidence type="ECO:0000256" key="2">
    <source>
        <dbReference type="ARBA" id="ARBA00023136"/>
    </source>
</evidence>
<dbReference type="SUPFAM" id="SSF103088">
    <property type="entry name" value="OmpA-like"/>
    <property type="match status" value="1"/>
</dbReference>
<dbReference type="PRINTS" id="PR01021">
    <property type="entry name" value="OMPADOMAIN"/>
</dbReference>
<dbReference type="PROSITE" id="PS51123">
    <property type="entry name" value="OMPA_2"/>
    <property type="match status" value="1"/>
</dbReference>
<dbReference type="RefSeq" id="WP_386810773.1">
    <property type="nucleotide sequence ID" value="NZ_JBHTIH010000002.1"/>
</dbReference>
<accession>A0ABW2YI10</accession>
<dbReference type="InterPro" id="IPR006665">
    <property type="entry name" value="OmpA-like"/>
</dbReference>
<feature type="transmembrane region" description="Helical" evidence="6">
    <location>
        <begin position="200"/>
        <end position="217"/>
    </location>
</feature>
<dbReference type="InterPro" id="IPR006664">
    <property type="entry name" value="OMP_bac"/>
</dbReference>
<dbReference type="PANTHER" id="PTHR30329">
    <property type="entry name" value="STATOR ELEMENT OF FLAGELLAR MOTOR COMPLEX"/>
    <property type="match status" value="1"/>
</dbReference>
<evidence type="ECO:0000259" key="7">
    <source>
        <dbReference type="PROSITE" id="PS51123"/>
    </source>
</evidence>
<dbReference type="PANTHER" id="PTHR30329:SF21">
    <property type="entry name" value="LIPOPROTEIN YIAD-RELATED"/>
    <property type="match status" value="1"/>
</dbReference>
<dbReference type="InterPro" id="IPR027405">
    <property type="entry name" value="YidB-like"/>
</dbReference>
<dbReference type="InterPro" id="IPR036737">
    <property type="entry name" value="OmpA-like_sf"/>
</dbReference>
<dbReference type="Pfam" id="PF20159">
    <property type="entry name" value="YidB"/>
    <property type="match status" value="1"/>
</dbReference>
<dbReference type="InterPro" id="IPR045372">
    <property type="entry name" value="YidB"/>
</dbReference>
<sequence length="389" mass="39520">MFNQILEQVTGRFGLSQDKAKQLLGMLVAQIFNPKRGGPAGFLQSFRDQGLDDTVASWLGHGTNQPISAAQLEGVLGSETLNQMSAKLGVPAATVGGAAAAILPDAVNELSEHGDLPASAAGIPGKFGNWFGNLQDHLDELGHWSAAAAGAGAAALGASVGTVGDGPVRTADTTKPHASRTGAAAATSVREASSGGIGKWLPWLLLIAAAIAALFFFRSCQRNEAIAPLAPAAPVATPAPTAAVAAAAGAAGNLENAAAEAFAKLTPGQFSADDLVKALNLMIIHFDTDSANISASSDDILGKAAAAIKQAPGGTRIEVGGHTDDTGDAAANQRLSQQRADAVKARLAELGVKADLLASKGYGQDKPVADNDSAEGRAKNRRIEFTIQK</sequence>
<feature type="compositionally biased region" description="Basic and acidic residues" evidence="5">
    <location>
        <begin position="374"/>
        <end position="385"/>
    </location>
</feature>
<evidence type="ECO:0000256" key="3">
    <source>
        <dbReference type="ARBA" id="ARBA00023237"/>
    </source>
</evidence>
<reference evidence="9" key="1">
    <citation type="journal article" date="2019" name="Int. J. Syst. Evol. Microbiol.">
        <title>The Global Catalogue of Microorganisms (GCM) 10K type strain sequencing project: providing services to taxonomists for standard genome sequencing and annotation.</title>
        <authorList>
            <consortium name="The Broad Institute Genomics Platform"/>
            <consortium name="The Broad Institute Genome Sequencing Center for Infectious Disease"/>
            <person name="Wu L."/>
            <person name="Ma J."/>
        </authorList>
    </citation>
    <scope>NUCLEOTIDE SEQUENCE [LARGE SCALE GENOMIC DNA]</scope>
    <source>
        <strain evidence="9">CCUG 55491</strain>
    </source>
</reference>
<dbReference type="InterPro" id="IPR050330">
    <property type="entry name" value="Bact_OuterMem_StrucFunc"/>
</dbReference>
<comment type="caution">
    <text evidence="8">The sequence shown here is derived from an EMBL/GenBank/DDBJ whole genome shotgun (WGS) entry which is preliminary data.</text>
</comment>
<name>A0ABW2YI10_9GAMM</name>
<dbReference type="CDD" id="cd07185">
    <property type="entry name" value="OmpA_C-like"/>
    <property type="match status" value="1"/>
</dbReference>
<gene>
    <name evidence="8" type="ORF">ACFQZQ_00710</name>
</gene>
<keyword evidence="3" id="KW-0998">Cell outer membrane</keyword>
<dbReference type="Pfam" id="PF00691">
    <property type="entry name" value="OmpA"/>
    <property type="match status" value="1"/>
</dbReference>
<evidence type="ECO:0000313" key="9">
    <source>
        <dbReference type="Proteomes" id="UP001597090"/>
    </source>
</evidence>
<feature type="region of interest" description="Disordered" evidence="5">
    <location>
        <begin position="167"/>
        <end position="186"/>
    </location>
</feature>
<keyword evidence="9" id="KW-1185">Reference proteome</keyword>
<keyword evidence="6" id="KW-1133">Transmembrane helix</keyword>
<dbReference type="SUPFAM" id="SSF140804">
    <property type="entry name" value="YidB-like"/>
    <property type="match status" value="1"/>
</dbReference>
<evidence type="ECO:0000256" key="4">
    <source>
        <dbReference type="PROSITE-ProRule" id="PRU00473"/>
    </source>
</evidence>
<comment type="subcellular location">
    <subcellularLocation>
        <location evidence="1">Cell outer membrane</location>
    </subcellularLocation>
</comment>
<keyword evidence="2 4" id="KW-0472">Membrane</keyword>
<dbReference type="Gene3D" id="1.10.10.690">
    <property type="entry name" value="YidB-like"/>
    <property type="match status" value="1"/>
</dbReference>
<feature type="domain" description="OmpA-like" evidence="7">
    <location>
        <begin position="273"/>
        <end position="389"/>
    </location>
</feature>
<evidence type="ECO:0000256" key="1">
    <source>
        <dbReference type="ARBA" id="ARBA00004442"/>
    </source>
</evidence>
<feature type="region of interest" description="Disordered" evidence="5">
    <location>
        <begin position="362"/>
        <end position="385"/>
    </location>
</feature>
<keyword evidence="6" id="KW-0812">Transmembrane</keyword>
<dbReference type="EMBL" id="JBHTIH010000002">
    <property type="protein sequence ID" value="MFD0737812.1"/>
    <property type="molecule type" value="Genomic_DNA"/>
</dbReference>
<dbReference type="Gene3D" id="3.30.1330.60">
    <property type="entry name" value="OmpA-like domain"/>
    <property type="match status" value="1"/>
</dbReference>
<dbReference type="Proteomes" id="UP001597090">
    <property type="component" value="Unassembled WGS sequence"/>
</dbReference>
<proteinExistence type="predicted"/>
<evidence type="ECO:0000256" key="5">
    <source>
        <dbReference type="SAM" id="MobiDB-lite"/>
    </source>
</evidence>
<evidence type="ECO:0000256" key="6">
    <source>
        <dbReference type="SAM" id="Phobius"/>
    </source>
</evidence>
<protein>
    <submittedName>
        <fullName evidence="8">OmpA family protein</fullName>
    </submittedName>
</protein>
<organism evidence="8 9">
    <name type="scientific">Lysobacter koreensis</name>
    <dbReference type="NCBI Taxonomy" id="266122"/>
    <lineage>
        <taxon>Bacteria</taxon>
        <taxon>Pseudomonadati</taxon>
        <taxon>Pseudomonadota</taxon>
        <taxon>Gammaproteobacteria</taxon>
        <taxon>Lysobacterales</taxon>
        <taxon>Lysobacteraceae</taxon>
        <taxon>Lysobacter</taxon>
    </lineage>
</organism>